<dbReference type="Gene3D" id="3.30.505.10">
    <property type="entry name" value="SH2 domain"/>
    <property type="match status" value="1"/>
</dbReference>
<dbReference type="Ensembl" id="ENSGWIT00000056388.1">
    <property type="protein sequence ID" value="ENSGWIP00000052239.1"/>
    <property type="gene ID" value="ENSGWIG00000025232.1"/>
</dbReference>
<evidence type="ECO:0000259" key="2">
    <source>
        <dbReference type="PROSITE" id="PS50001"/>
    </source>
</evidence>
<accession>A0A8C5HZL7</accession>
<evidence type="ECO:0000313" key="3">
    <source>
        <dbReference type="Ensembl" id="ENSGWIP00000052239.1"/>
    </source>
</evidence>
<dbReference type="PRINTS" id="PR00401">
    <property type="entry name" value="SH2DOMAIN"/>
</dbReference>
<reference evidence="3" key="2">
    <citation type="submission" date="2025-08" db="UniProtKB">
        <authorList>
            <consortium name="Ensembl"/>
        </authorList>
    </citation>
    <scope>IDENTIFICATION</scope>
</reference>
<dbReference type="Pfam" id="PF00017">
    <property type="entry name" value="SH2"/>
    <property type="match status" value="1"/>
</dbReference>
<reference evidence="3" key="3">
    <citation type="submission" date="2025-09" db="UniProtKB">
        <authorList>
            <consortium name="Ensembl"/>
        </authorList>
    </citation>
    <scope>IDENTIFICATION</scope>
</reference>
<feature type="domain" description="SH2" evidence="2">
    <location>
        <begin position="6"/>
        <end position="45"/>
    </location>
</feature>
<dbReference type="SUPFAM" id="SSF55550">
    <property type="entry name" value="SH2 domain"/>
    <property type="match status" value="1"/>
</dbReference>
<organism evidence="3 4">
    <name type="scientific">Gouania willdenowi</name>
    <name type="common">Blunt-snouted clingfish</name>
    <name type="synonym">Lepadogaster willdenowi</name>
    <dbReference type="NCBI Taxonomy" id="441366"/>
    <lineage>
        <taxon>Eukaryota</taxon>
        <taxon>Metazoa</taxon>
        <taxon>Chordata</taxon>
        <taxon>Craniata</taxon>
        <taxon>Vertebrata</taxon>
        <taxon>Euteleostomi</taxon>
        <taxon>Actinopterygii</taxon>
        <taxon>Neopterygii</taxon>
        <taxon>Teleostei</taxon>
        <taxon>Neoteleostei</taxon>
        <taxon>Acanthomorphata</taxon>
        <taxon>Ovalentaria</taxon>
        <taxon>Blenniimorphae</taxon>
        <taxon>Blenniiformes</taxon>
        <taxon>Gobiesocoidei</taxon>
        <taxon>Gobiesocidae</taxon>
        <taxon>Gobiesocinae</taxon>
        <taxon>Gouania</taxon>
    </lineage>
</organism>
<sequence length="64" mass="7192">LSAVSIYYGAIGQEAAEKLLQRFGRDGSFLLRDSRTMEGAFCLCVSYYFSSTTPLSWNSCMTYQ</sequence>
<dbReference type="AlphaFoldDB" id="A0A8C5HZL7"/>
<reference evidence="3" key="1">
    <citation type="submission" date="2020-06" db="EMBL/GenBank/DDBJ databases">
        <authorList>
            <consortium name="Wellcome Sanger Institute Data Sharing"/>
        </authorList>
    </citation>
    <scope>NUCLEOTIDE SEQUENCE [LARGE SCALE GENOMIC DNA]</scope>
</reference>
<keyword evidence="4" id="KW-1185">Reference proteome</keyword>
<evidence type="ECO:0000313" key="4">
    <source>
        <dbReference type="Proteomes" id="UP000694680"/>
    </source>
</evidence>
<protein>
    <recommendedName>
        <fullName evidence="2">SH2 domain-containing protein</fullName>
    </recommendedName>
</protein>
<dbReference type="Proteomes" id="UP000694680">
    <property type="component" value="Chromosome 17"/>
</dbReference>
<name>A0A8C5HZL7_GOUWI</name>
<dbReference type="InterPro" id="IPR036860">
    <property type="entry name" value="SH2_dom_sf"/>
</dbReference>
<dbReference type="PROSITE" id="PS50001">
    <property type="entry name" value="SH2"/>
    <property type="match status" value="1"/>
</dbReference>
<dbReference type="InterPro" id="IPR000980">
    <property type="entry name" value="SH2"/>
</dbReference>
<evidence type="ECO:0000256" key="1">
    <source>
        <dbReference type="PROSITE-ProRule" id="PRU00191"/>
    </source>
</evidence>
<proteinExistence type="predicted"/>
<keyword evidence="1" id="KW-0727">SH2 domain</keyword>